<keyword evidence="5" id="KW-1185">Reference proteome</keyword>
<evidence type="ECO:0000256" key="2">
    <source>
        <dbReference type="SAM" id="Phobius"/>
    </source>
</evidence>
<evidence type="ECO:0000259" key="3">
    <source>
        <dbReference type="Pfam" id="PF13360"/>
    </source>
</evidence>
<protein>
    <recommendedName>
        <fullName evidence="3">Pyrrolo-quinoline quinone repeat domain-containing protein</fullName>
    </recommendedName>
</protein>
<feature type="region of interest" description="Disordered" evidence="1">
    <location>
        <begin position="1"/>
        <end position="79"/>
    </location>
</feature>
<feature type="transmembrane region" description="Helical" evidence="2">
    <location>
        <begin position="107"/>
        <end position="127"/>
    </location>
</feature>
<sequence length="556" mass="58473">MAPMRPVELEDDDPGPRDAAPPAGRSSSQRAAAQPGDAGRRGWGVRRGRRGRGERTTVVELDDDPATAHTADVDPADIDATDIDAADADGAGQGRDQGPGRRHRGRWFVVGGAAVLVVGAVVAQHVLDERREARATRFDDVPGVLLPLDGPPRMRDDVRFEALYAPVQVGGVLLVHRAVPDSRTTARVEALDRATGDIVWRRDLAVPPALETLVREDLEPLDVTCRPLGTQAAACVVTTGTVFAGSGVDDLLVVLDATDGTVLEQRDLGAAGWTTSGTSIVTADPGRDPLRPERELWTVQSRVGTGPRAGTLEWTWTADEPLDRDAPTYTTGQAIDVLGDRILLTPLDAPWWLLDTSGALVAQGELAEGEFAALARGGVVMVSPVLGSDLNDGALVVGDRRVEAGWVTRASVDDGTAPDVTFTVRQDGAAVSVHAWDAATGDALWDRTVLSPDPLVLDGRVYLLGAGGTVAAVDARTGEEVWSASAGDFASWLATDGRRVLALGTSDRVRALDLDSGARVWEGTVPGAEYGLWPTGGVLAAPESGLERPALVVARP</sequence>
<evidence type="ECO:0000256" key="1">
    <source>
        <dbReference type="SAM" id="MobiDB-lite"/>
    </source>
</evidence>
<dbReference type="InterPro" id="IPR015943">
    <property type="entry name" value="WD40/YVTN_repeat-like_dom_sf"/>
</dbReference>
<dbReference type="InterPro" id="IPR018391">
    <property type="entry name" value="PQQ_b-propeller_rpt"/>
</dbReference>
<dbReference type="SMART" id="SM00564">
    <property type="entry name" value="PQQ"/>
    <property type="match status" value="5"/>
</dbReference>
<dbReference type="SUPFAM" id="SSF50998">
    <property type="entry name" value="Quinoprotein alcohol dehydrogenase-like"/>
    <property type="match status" value="2"/>
</dbReference>
<dbReference type="PANTHER" id="PTHR34512:SF30">
    <property type="entry name" value="OUTER MEMBRANE PROTEIN ASSEMBLY FACTOR BAMB"/>
    <property type="match status" value="1"/>
</dbReference>
<dbReference type="PANTHER" id="PTHR34512">
    <property type="entry name" value="CELL SURFACE PROTEIN"/>
    <property type="match status" value="1"/>
</dbReference>
<feature type="compositionally biased region" description="Low complexity" evidence="1">
    <location>
        <begin position="17"/>
        <end position="36"/>
    </location>
</feature>
<keyword evidence="2" id="KW-0812">Transmembrane</keyword>
<organism evidence="4 5">
    <name type="scientific">Cellulomonas uda</name>
    <dbReference type="NCBI Taxonomy" id="1714"/>
    <lineage>
        <taxon>Bacteria</taxon>
        <taxon>Bacillati</taxon>
        <taxon>Actinomycetota</taxon>
        <taxon>Actinomycetes</taxon>
        <taxon>Micrococcales</taxon>
        <taxon>Cellulomonadaceae</taxon>
        <taxon>Cellulomonas</taxon>
    </lineage>
</organism>
<keyword evidence="2" id="KW-1133">Transmembrane helix</keyword>
<feature type="region of interest" description="Disordered" evidence="1">
    <location>
        <begin position="84"/>
        <end position="103"/>
    </location>
</feature>
<proteinExistence type="predicted"/>
<accession>A0A4Y3KBY7</accession>
<dbReference type="Gene3D" id="2.140.10.10">
    <property type="entry name" value="Quinoprotein alcohol dehydrogenase-like superfamily"/>
    <property type="match status" value="1"/>
</dbReference>
<dbReference type="InterPro" id="IPR002372">
    <property type="entry name" value="PQQ_rpt_dom"/>
</dbReference>
<dbReference type="Pfam" id="PF13360">
    <property type="entry name" value="PQQ_2"/>
    <property type="match status" value="1"/>
</dbReference>
<comment type="caution">
    <text evidence="4">The sequence shown here is derived from an EMBL/GenBank/DDBJ whole genome shotgun (WGS) entry which is preliminary data.</text>
</comment>
<dbReference type="Gene3D" id="2.130.10.10">
    <property type="entry name" value="YVTN repeat-like/Quinoprotein amine dehydrogenase"/>
    <property type="match status" value="1"/>
</dbReference>
<reference evidence="4 5" key="1">
    <citation type="submission" date="2019-06" db="EMBL/GenBank/DDBJ databases">
        <title>Whole genome shotgun sequence of Cellulomonas uda NBRC 3747.</title>
        <authorList>
            <person name="Hosoyama A."/>
            <person name="Uohara A."/>
            <person name="Ohji S."/>
            <person name="Ichikawa N."/>
        </authorList>
    </citation>
    <scope>NUCLEOTIDE SEQUENCE [LARGE SCALE GENOMIC DNA]</scope>
    <source>
        <strain evidence="4 5">NBRC 3747</strain>
    </source>
</reference>
<dbReference type="Proteomes" id="UP000315842">
    <property type="component" value="Unassembled WGS sequence"/>
</dbReference>
<evidence type="ECO:0000313" key="4">
    <source>
        <dbReference type="EMBL" id="GEA81533.1"/>
    </source>
</evidence>
<dbReference type="AlphaFoldDB" id="A0A4Y3KBY7"/>
<feature type="domain" description="Pyrrolo-quinoline quinone repeat" evidence="3">
    <location>
        <begin position="431"/>
        <end position="529"/>
    </location>
</feature>
<dbReference type="EMBL" id="BJLP01000031">
    <property type="protein sequence ID" value="GEA81533.1"/>
    <property type="molecule type" value="Genomic_DNA"/>
</dbReference>
<evidence type="ECO:0000313" key="5">
    <source>
        <dbReference type="Proteomes" id="UP000315842"/>
    </source>
</evidence>
<dbReference type="InterPro" id="IPR011047">
    <property type="entry name" value="Quinoprotein_ADH-like_sf"/>
</dbReference>
<name>A0A4Y3KBY7_CELUD</name>
<gene>
    <name evidence="4" type="ORF">CUD01_19770</name>
</gene>
<keyword evidence="2" id="KW-0472">Membrane</keyword>